<evidence type="ECO:0000256" key="4">
    <source>
        <dbReference type="ARBA" id="ARBA00023136"/>
    </source>
</evidence>
<evidence type="ECO:0000256" key="1">
    <source>
        <dbReference type="ARBA" id="ARBA00004141"/>
    </source>
</evidence>
<feature type="transmembrane region" description="Helical" evidence="5">
    <location>
        <begin position="257"/>
        <end position="278"/>
    </location>
</feature>
<name>A0ABR1FRC2_AURAN</name>
<evidence type="ECO:0000256" key="2">
    <source>
        <dbReference type="ARBA" id="ARBA00022692"/>
    </source>
</evidence>
<dbReference type="PANTHER" id="PTHR32322:SF2">
    <property type="entry name" value="EAMA DOMAIN-CONTAINING PROTEIN"/>
    <property type="match status" value="1"/>
</dbReference>
<dbReference type="InterPro" id="IPR037185">
    <property type="entry name" value="EmrE-like"/>
</dbReference>
<gene>
    <name evidence="6" type="ORF">SO694_000611119</name>
</gene>
<keyword evidence="4 5" id="KW-0472">Membrane</keyword>
<feature type="transmembrane region" description="Helical" evidence="5">
    <location>
        <begin position="33"/>
        <end position="55"/>
    </location>
</feature>
<evidence type="ECO:0000256" key="5">
    <source>
        <dbReference type="SAM" id="Phobius"/>
    </source>
</evidence>
<feature type="transmembrane region" description="Helical" evidence="5">
    <location>
        <begin position="231"/>
        <end position="250"/>
    </location>
</feature>
<dbReference type="PANTHER" id="PTHR32322">
    <property type="entry name" value="INNER MEMBRANE TRANSPORTER"/>
    <property type="match status" value="1"/>
</dbReference>
<feature type="transmembrane region" description="Helical" evidence="5">
    <location>
        <begin position="125"/>
        <end position="145"/>
    </location>
</feature>
<evidence type="ECO:0008006" key="8">
    <source>
        <dbReference type="Google" id="ProtNLM"/>
    </source>
</evidence>
<feature type="transmembrane region" description="Helical" evidence="5">
    <location>
        <begin position="182"/>
        <end position="205"/>
    </location>
</feature>
<dbReference type="EMBL" id="JBBJCI010000285">
    <property type="protein sequence ID" value="KAK7236275.1"/>
    <property type="molecule type" value="Genomic_DNA"/>
</dbReference>
<accession>A0ABR1FRC2</accession>
<proteinExistence type="predicted"/>
<feature type="transmembrane region" description="Helical" evidence="5">
    <location>
        <begin position="298"/>
        <end position="316"/>
    </location>
</feature>
<keyword evidence="3 5" id="KW-1133">Transmembrane helix</keyword>
<organism evidence="6 7">
    <name type="scientific">Aureococcus anophagefferens</name>
    <name type="common">Harmful bloom alga</name>
    <dbReference type="NCBI Taxonomy" id="44056"/>
    <lineage>
        <taxon>Eukaryota</taxon>
        <taxon>Sar</taxon>
        <taxon>Stramenopiles</taxon>
        <taxon>Ochrophyta</taxon>
        <taxon>Pelagophyceae</taxon>
        <taxon>Pelagomonadales</taxon>
        <taxon>Pelagomonadaceae</taxon>
        <taxon>Aureococcus</taxon>
    </lineage>
</organism>
<evidence type="ECO:0000313" key="6">
    <source>
        <dbReference type="EMBL" id="KAK7236275.1"/>
    </source>
</evidence>
<evidence type="ECO:0000256" key="3">
    <source>
        <dbReference type="ARBA" id="ARBA00022989"/>
    </source>
</evidence>
<dbReference type="SUPFAM" id="SSF103481">
    <property type="entry name" value="Multidrug resistance efflux transporter EmrE"/>
    <property type="match status" value="1"/>
</dbReference>
<keyword evidence="7" id="KW-1185">Reference proteome</keyword>
<feature type="transmembrane region" description="Helical" evidence="5">
    <location>
        <begin position="157"/>
        <end position="175"/>
    </location>
</feature>
<reference evidence="6 7" key="1">
    <citation type="submission" date="2024-03" db="EMBL/GenBank/DDBJ databases">
        <title>Aureococcus anophagefferens CCMP1851 and Kratosvirus quantuckense: Draft genome of a second virus-susceptible host strain in the model system.</title>
        <authorList>
            <person name="Chase E."/>
            <person name="Truchon A.R."/>
            <person name="Schepens W."/>
            <person name="Wilhelm S.W."/>
        </authorList>
    </citation>
    <scope>NUCLEOTIDE SEQUENCE [LARGE SCALE GENOMIC DNA]</scope>
    <source>
        <strain evidence="6 7">CCMP1851</strain>
    </source>
</reference>
<evidence type="ECO:0000313" key="7">
    <source>
        <dbReference type="Proteomes" id="UP001363151"/>
    </source>
</evidence>
<keyword evidence="2 5" id="KW-0812">Transmembrane</keyword>
<dbReference type="Proteomes" id="UP001363151">
    <property type="component" value="Unassembled WGS sequence"/>
</dbReference>
<comment type="caution">
    <text evidence="6">The sequence shown here is derived from an EMBL/GenBank/DDBJ whole genome shotgun (WGS) entry which is preliminary data.</text>
</comment>
<feature type="transmembrane region" description="Helical" evidence="5">
    <location>
        <begin position="7"/>
        <end position="27"/>
    </location>
</feature>
<sequence length="338" mass="34755">MSAERPWRVYAACVLVQLNFAVGAVVAALGLPLIHPMCFALIREASAAALLLLWARATTTPRERRVAADWRVLCRVGACAAATQLLALVGLKLSSNPTVFALYQPAQPALVAAASVLLRWEAFDATRAAGVFIACGGCALAAFATLDGRAGARSGDLAGHALFAGAAVAGAAFQLCSKPAVVVAAASYALAACCTAAAAAGLAAAPGDVGAWLCPDCDGFWRVPASALPALLWWIFMSTVLNYALMLWAVAASSPTLVTAFSALQPVAAAGVTLAVLASRPRFRCRGAADARCLRPPAASDGLAAALVIAGLSLVVRTELRATRRPRADYVGVELEER</sequence>
<protein>
    <recommendedName>
        <fullName evidence="8">EamA domain-containing protein</fullName>
    </recommendedName>
</protein>
<dbReference type="InterPro" id="IPR050638">
    <property type="entry name" value="AA-Vitamin_Transporters"/>
</dbReference>
<comment type="subcellular location">
    <subcellularLocation>
        <location evidence="1">Membrane</location>
        <topology evidence="1">Multi-pass membrane protein</topology>
    </subcellularLocation>
</comment>